<organism evidence="1 2">
    <name type="scientific">Entomophthora muscae</name>
    <dbReference type="NCBI Taxonomy" id="34485"/>
    <lineage>
        <taxon>Eukaryota</taxon>
        <taxon>Fungi</taxon>
        <taxon>Fungi incertae sedis</taxon>
        <taxon>Zoopagomycota</taxon>
        <taxon>Entomophthoromycotina</taxon>
        <taxon>Entomophthoromycetes</taxon>
        <taxon>Entomophthorales</taxon>
        <taxon>Entomophthoraceae</taxon>
        <taxon>Entomophthora</taxon>
    </lineage>
</organism>
<evidence type="ECO:0000313" key="2">
    <source>
        <dbReference type="Proteomes" id="UP001165960"/>
    </source>
</evidence>
<comment type="caution">
    <text evidence="1">The sequence shown here is derived from an EMBL/GenBank/DDBJ whole genome shotgun (WGS) entry which is preliminary data.</text>
</comment>
<sequence>MKLIGIAALCLARSVWANVPSMKIESVGLIEEIVNLFTPAMIEKLPKLLSLEPPRRLNVSREWQHNTSKQVRSYLTRSFISVCPVAKLDTFECVCTKTYSDINIIRYLPLQAYVMVAVHKPDRQIVVSYRPAITIRNWITNLKYEMAPFESGFVHKGFLAHFRSTQNRSEAIIEKLLEKYKNHSLHVTGYSLGGAIGLLSLPSLKAMLVKRQDRRHFSAALYAGPRVGDDAFVTGIHRLNIPITRYTNGNDIVSHLPPRSFGFVHAGAEVHEYIANDGTSKLKQCSQEYDEDPTCGWRGISNLSAIRHLFPFQRFLPIPQYC</sequence>
<gene>
    <name evidence="1" type="ORF">DSO57_1010668</name>
</gene>
<evidence type="ECO:0000313" key="1">
    <source>
        <dbReference type="EMBL" id="KAJ9078061.1"/>
    </source>
</evidence>
<accession>A0ACC2TUB3</accession>
<name>A0ACC2TUB3_9FUNG</name>
<keyword evidence="2" id="KW-1185">Reference proteome</keyword>
<proteinExistence type="predicted"/>
<protein>
    <submittedName>
        <fullName evidence="1">Uncharacterized protein</fullName>
    </submittedName>
</protein>
<reference evidence="1" key="1">
    <citation type="submission" date="2022-04" db="EMBL/GenBank/DDBJ databases">
        <title>Genome of the entomopathogenic fungus Entomophthora muscae.</title>
        <authorList>
            <person name="Elya C."/>
            <person name="Lovett B.R."/>
            <person name="Lee E."/>
            <person name="Macias A.M."/>
            <person name="Hajek A.E."/>
            <person name="De Bivort B.L."/>
            <person name="Kasson M.T."/>
            <person name="De Fine Licht H.H."/>
            <person name="Stajich J.E."/>
        </authorList>
    </citation>
    <scope>NUCLEOTIDE SEQUENCE</scope>
    <source>
        <strain evidence="1">Berkeley</strain>
    </source>
</reference>
<dbReference type="EMBL" id="QTSX02002165">
    <property type="protein sequence ID" value="KAJ9078061.1"/>
    <property type="molecule type" value="Genomic_DNA"/>
</dbReference>
<dbReference type="Proteomes" id="UP001165960">
    <property type="component" value="Unassembled WGS sequence"/>
</dbReference>